<evidence type="ECO:0000313" key="9">
    <source>
        <dbReference type="EMBL" id="RHY13695.1"/>
    </source>
</evidence>
<dbReference type="GO" id="GO:0046872">
    <property type="term" value="F:metal ion binding"/>
    <property type="evidence" value="ECO:0007669"/>
    <property type="project" value="UniProtKB-KW"/>
</dbReference>
<comment type="caution">
    <text evidence="9">The sequence shown here is derived from an EMBL/GenBank/DDBJ whole genome shotgun (WGS) entry which is preliminary data.</text>
</comment>
<dbReference type="InterPro" id="IPR045249">
    <property type="entry name" value="HARBI1-like"/>
</dbReference>
<evidence type="ECO:0000259" key="8">
    <source>
        <dbReference type="Pfam" id="PF13359"/>
    </source>
</evidence>
<evidence type="ECO:0000256" key="3">
    <source>
        <dbReference type="ARBA" id="ARBA00006958"/>
    </source>
</evidence>
<dbReference type="PANTHER" id="PTHR22930">
    <property type="match status" value="1"/>
</dbReference>
<dbReference type="EMBL" id="QUSZ01004563">
    <property type="protein sequence ID" value="RHY13695.1"/>
    <property type="molecule type" value="Genomic_DNA"/>
</dbReference>
<keyword evidence="4" id="KW-0540">Nuclease</keyword>
<keyword evidence="7" id="KW-0539">Nucleus</keyword>
<evidence type="ECO:0000256" key="1">
    <source>
        <dbReference type="ARBA" id="ARBA00001968"/>
    </source>
</evidence>
<sequence>MSDVLSSMASSWIHLPRSHIEWRQVEHGFKIKDGMVGIVGAIDGTLIEILRPRLHEGFYNRHGDTLLNIQAVVDSAWSFMSVDMRPGSFSDKKIWKLSELGNTFRAKAPKGCYIIGDSGYSLFPWLMVPYLQHEEGWGPLNPRQAHFNYALSSTRMAVECAFGRLKERFRVLKGPMTEKRLETTVKHVMSCMVLHNMMQRMNDPLFDGEGDDSTKNDYCQPIPPSKQTTVETDGALRGVAKYRRDKIAQALFKLT</sequence>
<feature type="domain" description="DDE Tnp4" evidence="8">
    <location>
        <begin position="42"/>
        <end position="196"/>
    </location>
</feature>
<dbReference type="GO" id="GO:0004518">
    <property type="term" value="F:nuclease activity"/>
    <property type="evidence" value="ECO:0007669"/>
    <property type="project" value="UniProtKB-KW"/>
</dbReference>
<dbReference type="InterPro" id="IPR027806">
    <property type="entry name" value="HARBI1_dom"/>
</dbReference>
<name>A0A397B7P0_APHAT</name>
<evidence type="ECO:0000313" key="10">
    <source>
        <dbReference type="Proteomes" id="UP000265427"/>
    </source>
</evidence>
<dbReference type="GO" id="GO:0016787">
    <property type="term" value="F:hydrolase activity"/>
    <property type="evidence" value="ECO:0007669"/>
    <property type="project" value="UniProtKB-KW"/>
</dbReference>
<protein>
    <recommendedName>
        <fullName evidence="8">DDE Tnp4 domain-containing protein</fullName>
    </recommendedName>
</protein>
<dbReference type="Pfam" id="PF13359">
    <property type="entry name" value="DDE_Tnp_4"/>
    <property type="match status" value="1"/>
</dbReference>
<comment type="subcellular location">
    <subcellularLocation>
        <location evidence="2">Nucleus</location>
    </subcellularLocation>
</comment>
<dbReference type="GO" id="GO:0005634">
    <property type="term" value="C:nucleus"/>
    <property type="evidence" value="ECO:0007669"/>
    <property type="project" value="UniProtKB-SubCell"/>
</dbReference>
<evidence type="ECO:0000256" key="7">
    <source>
        <dbReference type="ARBA" id="ARBA00023242"/>
    </source>
</evidence>
<accession>A0A397B7P0</accession>
<gene>
    <name evidence="9" type="ORF">DYB36_013107</name>
</gene>
<dbReference type="PANTHER" id="PTHR22930:SF85">
    <property type="entry name" value="GH03217P-RELATED"/>
    <property type="match status" value="1"/>
</dbReference>
<evidence type="ECO:0000256" key="4">
    <source>
        <dbReference type="ARBA" id="ARBA00022722"/>
    </source>
</evidence>
<evidence type="ECO:0000256" key="5">
    <source>
        <dbReference type="ARBA" id="ARBA00022723"/>
    </source>
</evidence>
<comment type="cofactor">
    <cofactor evidence="1">
        <name>a divalent metal cation</name>
        <dbReference type="ChEBI" id="CHEBI:60240"/>
    </cofactor>
</comment>
<proteinExistence type="inferred from homology"/>
<comment type="similarity">
    <text evidence="3">Belongs to the HARBI1 family.</text>
</comment>
<reference evidence="9 10" key="1">
    <citation type="submission" date="2018-08" db="EMBL/GenBank/DDBJ databases">
        <title>Aphanomyces genome sequencing and annotation.</title>
        <authorList>
            <person name="Minardi D."/>
            <person name="Oidtmann B."/>
            <person name="Van Der Giezen M."/>
            <person name="Studholme D.J."/>
        </authorList>
    </citation>
    <scope>NUCLEOTIDE SEQUENCE [LARGE SCALE GENOMIC DNA]</scope>
    <source>
        <strain evidence="9 10">Kv</strain>
    </source>
</reference>
<evidence type="ECO:0000256" key="6">
    <source>
        <dbReference type="ARBA" id="ARBA00022801"/>
    </source>
</evidence>
<organism evidence="9 10">
    <name type="scientific">Aphanomyces astaci</name>
    <name type="common">Crayfish plague agent</name>
    <dbReference type="NCBI Taxonomy" id="112090"/>
    <lineage>
        <taxon>Eukaryota</taxon>
        <taxon>Sar</taxon>
        <taxon>Stramenopiles</taxon>
        <taxon>Oomycota</taxon>
        <taxon>Saprolegniomycetes</taxon>
        <taxon>Saprolegniales</taxon>
        <taxon>Verrucalvaceae</taxon>
        <taxon>Aphanomyces</taxon>
    </lineage>
</organism>
<evidence type="ECO:0000256" key="2">
    <source>
        <dbReference type="ARBA" id="ARBA00004123"/>
    </source>
</evidence>
<dbReference type="VEuPathDB" id="FungiDB:H257_02345"/>
<keyword evidence="6" id="KW-0378">Hydrolase</keyword>
<dbReference type="Proteomes" id="UP000265427">
    <property type="component" value="Unassembled WGS sequence"/>
</dbReference>
<keyword evidence="5" id="KW-0479">Metal-binding</keyword>
<dbReference type="AlphaFoldDB" id="A0A397B7P0"/>